<proteinExistence type="inferred from homology"/>
<dbReference type="PANTHER" id="PTHR47936:SF1">
    <property type="entry name" value="PENTATRICOPEPTIDE REPEAT-CONTAINING PROTEIN GUN1, CHLOROPLASTIC"/>
    <property type="match status" value="1"/>
</dbReference>
<dbReference type="InterPro" id="IPR011990">
    <property type="entry name" value="TPR-like_helical_dom_sf"/>
</dbReference>
<dbReference type="PROSITE" id="PS51375">
    <property type="entry name" value="PPR"/>
    <property type="match status" value="1"/>
</dbReference>
<comment type="function">
    <text evidence="3">Regulates mitochondrial small subunit maturation by controlling 15S rRNA 5'-end processing. Localizes to the 5' precursor of the 15S rRNA in a position that is subsequently occupied by mS47 in the mature yeast mtSSU. Uses structure and sequence-specific RNA recognition, binding to a single-stranded region of the precursor and specifically recognizing bases -6 to -1. The exchange of Ccm1 for mS47 is coupled to the irreversible removal of precursor rRNA that is accompanied by conformational changes of the mitoribosomal proteins uS5m and mS26. These conformational changes signal completion of 5'-end rRNA processing through protection of the mature 5'-end of the 15S rRNA and stabilization of mS47. The removal of the 5' precursor together with the dissociation of Ccm1 may be catalyzed by the 5'-3' exoribonuclease Pet127. Involved in the specific removal of group I introns in mitochondrial encoded transcripts.</text>
</comment>
<dbReference type="Proteomes" id="UP001270362">
    <property type="component" value="Unassembled WGS sequence"/>
</dbReference>
<dbReference type="AlphaFoldDB" id="A0AAE1CAX8"/>
<evidence type="ECO:0000256" key="6">
    <source>
        <dbReference type="SAM" id="MobiDB-lite"/>
    </source>
</evidence>
<organism evidence="7 8">
    <name type="scientific">Podospora appendiculata</name>
    <dbReference type="NCBI Taxonomy" id="314037"/>
    <lineage>
        <taxon>Eukaryota</taxon>
        <taxon>Fungi</taxon>
        <taxon>Dikarya</taxon>
        <taxon>Ascomycota</taxon>
        <taxon>Pezizomycotina</taxon>
        <taxon>Sordariomycetes</taxon>
        <taxon>Sordariomycetidae</taxon>
        <taxon>Sordariales</taxon>
        <taxon>Podosporaceae</taxon>
        <taxon>Podospora</taxon>
    </lineage>
</organism>
<evidence type="ECO:0000256" key="5">
    <source>
        <dbReference type="PROSITE-ProRule" id="PRU00708"/>
    </source>
</evidence>
<feature type="compositionally biased region" description="Low complexity" evidence="6">
    <location>
        <begin position="47"/>
        <end position="67"/>
    </location>
</feature>
<reference evidence="7" key="2">
    <citation type="submission" date="2023-06" db="EMBL/GenBank/DDBJ databases">
        <authorList>
            <consortium name="Lawrence Berkeley National Laboratory"/>
            <person name="Haridas S."/>
            <person name="Hensen N."/>
            <person name="Bonometti L."/>
            <person name="Westerberg I."/>
            <person name="Brannstrom I.O."/>
            <person name="Guillou S."/>
            <person name="Cros-Aarteil S."/>
            <person name="Calhoun S."/>
            <person name="Kuo A."/>
            <person name="Mondo S."/>
            <person name="Pangilinan J."/>
            <person name="Riley R."/>
            <person name="Labutti K."/>
            <person name="Andreopoulos B."/>
            <person name="Lipzen A."/>
            <person name="Chen C."/>
            <person name="Yanf M."/>
            <person name="Daum C."/>
            <person name="Ng V."/>
            <person name="Clum A."/>
            <person name="Steindorff A."/>
            <person name="Ohm R."/>
            <person name="Martin F."/>
            <person name="Silar P."/>
            <person name="Natvig D."/>
            <person name="Lalanne C."/>
            <person name="Gautier V."/>
            <person name="Ament-Velasquez S.L."/>
            <person name="Kruys A."/>
            <person name="Hutchinson M.I."/>
            <person name="Powell A.J."/>
            <person name="Barry K."/>
            <person name="Miller A.N."/>
            <person name="Grigoriev I.V."/>
            <person name="Debuchy R."/>
            <person name="Gladieux P."/>
            <person name="Thoren M.H."/>
            <person name="Johannesson H."/>
        </authorList>
    </citation>
    <scope>NUCLEOTIDE SEQUENCE</scope>
    <source>
        <strain evidence="7">CBS 314.62</strain>
    </source>
</reference>
<evidence type="ECO:0000313" key="8">
    <source>
        <dbReference type="Proteomes" id="UP001270362"/>
    </source>
</evidence>
<keyword evidence="2" id="KW-0677">Repeat</keyword>
<dbReference type="PANTHER" id="PTHR47936">
    <property type="entry name" value="PPR_LONG DOMAIN-CONTAINING PROTEIN"/>
    <property type="match status" value="1"/>
</dbReference>
<feature type="compositionally biased region" description="Low complexity" evidence="6">
    <location>
        <begin position="75"/>
        <end position="92"/>
    </location>
</feature>
<accession>A0AAE1CAX8</accession>
<feature type="repeat" description="PPR" evidence="5">
    <location>
        <begin position="451"/>
        <end position="485"/>
    </location>
</feature>
<dbReference type="InterPro" id="IPR036612">
    <property type="entry name" value="KH_dom_type_1_sf"/>
</dbReference>
<feature type="region of interest" description="Disordered" evidence="6">
    <location>
        <begin position="307"/>
        <end position="337"/>
    </location>
</feature>
<dbReference type="EMBL" id="JAULSO010000003">
    <property type="protein sequence ID" value="KAK3686059.1"/>
    <property type="molecule type" value="Genomic_DNA"/>
</dbReference>
<dbReference type="GO" id="GO:0003723">
    <property type="term" value="F:RNA binding"/>
    <property type="evidence" value="ECO:0007669"/>
    <property type="project" value="InterPro"/>
</dbReference>
<evidence type="ECO:0000256" key="2">
    <source>
        <dbReference type="ARBA" id="ARBA00022737"/>
    </source>
</evidence>
<name>A0AAE1CAX8_9PEZI</name>
<evidence type="ECO:0008006" key="9">
    <source>
        <dbReference type="Google" id="ProtNLM"/>
    </source>
</evidence>
<keyword evidence="8" id="KW-1185">Reference proteome</keyword>
<comment type="subunit">
    <text evidence="4">Binds to mitochondrial small subunit 15S rRNA.</text>
</comment>
<reference evidence="7" key="1">
    <citation type="journal article" date="2023" name="Mol. Phylogenet. Evol.">
        <title>Genome-scale phylogeny and comparative genomics of the fungal order Sordariales.</title>
        <authorList>
            <person name="Hensen N."/>
            <person name="Bonometti L."/>
            <person name="Westerberg I."/>
            <person name="Brannstrom I.O."/>
            <person name="Guillou S."/>
            <person name="Cros-Aarteil S."/>
            <person name="Calhoun S."/>
            <person name="Haridas S."/>
            <person name="Kuo A."/>
            <person name="Mondo S."/>
            <person name="Pangilinan J."/>
            <person name="Riley R."/>
            <person name="LaButti K."/>
            <person name="Andreopoulos B."/>
            <person name="Lipzen A."/>
            <person name="Chen C."/>
            <person name="Yan M."/>
            <person name="Daum C."/>
            <person name="Ng V."/>
            <person name="Clum A."/>
            <person name="Steindorff A."/>
            <person name="Ohm R.A."/>
            <person name="Martin F."/>
            <person name="Silar P."/>
            <person name="Natvig D.O."/>
            <person name="Lalanne C."/>
            <person name="Gautier V."/>
            <person name="Ament-Velasquez S.L."/>
            <person name="Kruys A."/>
            <person name="Hutchinson M.I."/>
            <person name="Powell A.J."/>
            <person name="Barry K."/>
            <person name="Miller A.N."/>
            <person name="Grigoriev I.V."/>
            <person name="Debuchy R."/>
            <person name="Gladieux P."/>
            <person name="Hiltunen Thoren M."/>
            <person name="Johannesson H."/>
        </authorList>
    </citation>
    <scope>NUCLEOTIDE SEQUENCE</scope>
    <source>
        <strain evidence="7">CBS 314.62</strain>
    </source>
</reference>
<protein>
    <recommendedName>
        <fullName evidence="9">Pentatricopeptide repeat domain-containing protein</fullName>
    </recommendedName>
</protein>
<evidence type="ECO:0000256" key="3">
    <source>
        <dbReference type="ARBA" id="ARBA00044493"/>
    </source>
</evidence>
<gene>
    <name evidence="7" type="ORF">B0T22DRAFT_430235</name>
</gene>
<evidence type="ECO:0000256" key="4">
    <source>
        <dbReference type="ARBA" id="ARBA00044511"/>
    </source>
</evidence>
<evidence type="ECO:0000313" key="7">
    <source>
        <dbReference type="EMBL" id="KAK3686059.1"/>
    </source>
</evidence>
<dbReference type="NCBIfam" id="TIGR00756">
    <property type="entry name" value="PPR"/>
    <property type="match status" value="1"/>
</dbReference>
<feature type="region of interest" description="Disordered" evidence="6">
    <location>
        <begin position="47"/>
        <end position="114"/>
    </location>
</feature>
<comment type="caution">
    <text evidence="7">The sequence shown here is derived from an EMBL/GenBank/DDBJ whole genome shotgun (WGS) entry which is preliminary data.</text>
</comment>
<comment type="similarity">
    <text evidence="1">Belongs to the CCM1 family.</text>
</comment>
<feature type="region of interest" description="Disordered" evidence="6">
    <location>
        <begin position="241"/>
        <end position="261"/>
    </location>
</feature>
<dbReference type="SUPFAM" id="SSF54791">
    <property type="entry name" value="Eukaryotic type KH-domain (KH-domain type I)"/>
    <property type="match status" value="1"/>
</dbReference>
<dbReference type="InterPro" id="IPR002885">
    <property type="entry name" value="PPR_rpt"/>
</dbReference>
<sequence>MSLGVKNLGRVPWHARASQVSLVPTAHAHAHAHHALRPLRSAATAAEYTTAAASSGRPSPGAIARSPTPTPTPAPSSSAPAPALTPTSTHAPTPAPAPAPAPLRLGLTHAPARPPSTLIKRLAEVPVRRHGLHESVVVKPVTEHPQDLETRNSRHEHHIASRRQAILERKRLLKHAPAPDWRAILQNLSDWTPTYSPLDLRDATVKVILPPGPAHRLFPDVDNDLREIRSRTGCQIQLHRGSAEWDDLEEEDQSRGAADPEDSSFLLLSGTADALDAALKHILTITGRITVISISNGTQTVILDEDCQRGGPPKPLVSQEAARRKEHDPPMTTIKGWPHRPATSYMLSVRADDIPRPRSWTKRNFLEYVTALTRSRMTPMLQRKLYGDSDTHKQAVIRNLLAAFREPAASAAISDVAFKQVLAYMARDGVTSWADARALFDHVASLGLQMDTAVFNILAKSCLKDRDLRSFHRILRLMVSRGHQPNFQTWLLFLSMIEAEEVRRYILHAMDTRNLLAMPGAARMVAREMASHDAYRAVQLGHDYKTFMASQDAIYGPNWLSTFAGSKIIDMFGRYGKLDAVTDLLAAMFAGGQTARPNVVTLNTILTHCRRNYQLDQAIDVVQLFENHGLPSRDPSTYHLLFQMAWYNRKPQVLSTVWRYAHMVNASSHGIRERAAQILDGEIGFTRLTDRLKIPAAGEEKARELKLTLVRLLLLGDFEEAMKAAITVGTQAAQDTPTTGDLDPNQVLLNINASTRDKDARFKAMKAMMEWYERLSLYLEPATPLGHLMKQAIAHDRKIHTGLLEKKSVSPIGWFPLRTKPKKGTELATLLNPKGGLLPSSAYEIRTALKAGQRGESEWLEGMGVLE</sequence>
<evidence type="ECO:0000256" key="1">
    <source>
        <dbReference type="ARBA" id="ARBA00006192"/>
    </source>
</evidence>
<dbReference type="Gene3D" id="1.25.40.10">
    <property type="entry name" value="Tetratricopeptide repeat domain"/>
    <property type="match status" value="2"/>
</dbReference>